<comment type="caution">
    <text evidence="3">The sequence shown here is derived from an EMBL/GenBank/DDBJ whole genome shotgun (WGS) entry which is preliminary data.</text>
</comment>
<evidence type="ECO:0000313" key="3">
    <source>
        <dbReference type="EMBL" id="SAL66657.1"/>
    </source>
</evidence>
<dbReference type="STRING" id="326474.AWB65_06372"/>
<dbReference type="PANTHER" id="PTHR31616:SF0">
    <property type="entry name" value="GLUCAN 1,4-ALPHA-GLUCOSIDASE"/>
    <property type="match status" value="1"/>
</dbReference>
<dbReference type="Gene3D" id="1.50.10.10">
    <property type="match status" value="1"/>
</dbReference>
<dbReference type="AlphaFoldDB" id="A0A158JCU6"/>
<reference evidence="3" key="1">
    <citation type="submission" date="2016-01" db="EMBL/GenBank/DDBJ databases">
        <authorList>
            <person name="Peeters C."/>
        </authorList>
    </citation>
    <scope>NUCLEOTIDE SEQUENCE [LARGE SCALE GENOMIC DNA]</scope>
    <source>
        <strain evidence="3">LMG 22934</strain>
    </source>
</reference>
<organism evidence="3 4">
    <name type="scientific">Caballeronia humi</name>
    <dbReference type="NCBI Taxonomy" id="326474"/>
    <lineage>
        <taxon>Bacteria</taxon>
        <taxon>Pseudomonadati</taxon>
        <taxon>Pseudomonadota</taxon>
        <taxon>Betaproteobacteria</taxon>
        <taxon>Burkholderiales</taxon>
        <taxon>Burkholderiaceae</taxon>
        <taxon>Caballeronia</taxon>
    </lineage>
</organism>
<dbReference type="SUPFAM" id="SSF48208">
    <property type="entry name" value="Six-hairpin glycosidases"/>
    <property type="match status" value="1"/>
</dbReference>
<proteinExistence type="predicted"/>
<accession>A0A158JCU6</accession>
<name>A0A158JCU6_9BURK</name>
<dbReference type="Pfam" id="PF00723">
    <property type="entry name" value="Glyco_hydro_15"/>
    <property type="match status" value="1"/>
</dbReference>
<dbReference type="GO" id="GO:0004553">
    <property type="term" value="F:hydrolase activity, hydrolyzing O-glycosyl compounds"/>
    <property type="evidence" value="ECO:0007669"/>
    <property type="project" value="UniProtKB-ARBA"/>
</dbReference>
<evidence type="ECO:0000313" key="4">
    <source>
        <dbReference type="Proteomes" id="UP000054977"/>
    </source>
</evidence>
<dbReference type="InterPro" id="IPR011613">
    <property type="entry name" value="GH15-like"/>
</dbReference>
<gene>
    <name evidence="3" type="ORF">AWB65_06372</name>
</gene>
<dbReference type="InterPro" id="IPR008928">
    <property type="entry name" value="6-hairpin_glycosidase_sf"/>
</dbReference>
<dbReference type="RefSeq" id="WP_087670859.1">
    <property type="nucleotide sequence ID" value="NZ_FCNW02000078.1"/>
</dbReference>
<dbReference type="PANTHER" id="PTHR31616">
    <property type="entry name" value="TREHALASE"/>
    <property type="match status" value="1"/>
</dbReference>
<evidence type="ECO:0000259" key="1">
    <source>
        <dbReference type="Pfam" id="PF00723"/>
    </source>
</evidence>
<dbReference type="EMBL" id="FCNW02000078">
    <property type="protein sequence ID" value="SAL66657.1"/>
    <property type="molecule type" value="Genomic_DNA"/>
</dbReference>
<evidence type="ECO:0000259" key="2">
    <source>
        <dbReference type="Pfam" id="PF19291"/>
    </source>
</evidence>
<dbReference type="GO" id="GO:0005975">
    <property type="term" value="P:carbohydrate metabolic process"/>
    <property type="evidence" value="ECO:0007669"/>
    <property type="project" value="InterPro"/>
</dbReference>
<dbReference type="Pfam" id="PF19291">
    <property type="entry name" value="TREH_N"/>
    <property type="match status" value="1"/>
</dbReference>
<sequence>MSQPIENYTLLSDGESAALLCRDGSIDWLCWPRFDDDACFSALLGTPENGHWALHPIDTILRQDRRYQDNTLVMETDFEVSGGAVRIIDFMPVGVESQSVIRIVEGLRGAVRMRSQLRLRFDYGALPPWTTSVDGTMEARVGPDLVMLRADCKLNVTDKSTDATFEVTTGERVTFVMSYGRSHLPPPAPVDAEAELSATQQYWNEWISTFDNSKTMWPAQVKRSLLTLKALIYRPSGAIVAAPTTSLPEAPGGRLNWDYRYCWLRDASFALVALLNAGFHEEANEWRKWLLGAIAGSPENIRIMYRVDGGRHMQERTLDSLQGYQYARPVRVGNAAGTQHQVDVLGEIVDCLDVARRAGLPATEQDCIVEQRILEHLEKVWNTPGSGIWESRSEPRHYTYSRVMAWVAVDRFLSHRARTDVRASPIMERLTALRQTIRDEICHEGWNEALGSFTQYYGGHELDASMLLLPLVGFLPVDDPRMASTIDTVQRELSDGGLIRREKALAQGPNEGAFLACSCWMADCLQMQGRSGEARAQFERVLAVSNDLGLLSEQYNVPGKHLAGNFPQALTHLAIINTALNLCGPTLQRGGG</sequence>
<feature type="domain" description="GH15-like" evidence="1">
    <location>
        <begin position="221"/>
        <end position="579"/>
    </location>
</feature>
<protein>
    <submittedName>
        <fullName evidence="3">Glycoside hydrolase 15-like protein</fullName>
    </submittedName>
</protein>
<dbReference type="InterPro" id="IPR045582">
    <property type="entry name" value="Trehalase-like_N"/>
</dbReference>
<feature type="domain" description="Trehalase-like N-terminal" evidence="2">
    <location>
        <begin position="2"/>
        <end position="187"/>
    </location>
</feature>
<dbReference type="OrthoDB" id="3902805at2"/>
<dbReference type="Proteomes" id="UP000054977">
    <property type="component" value="Unassembled WGS sequence"/>
</dbReference>
<dbReference type="InterPro" id="IPR012341">
    <property type="entry name" value="6hp_glycosidase-like_sf"/>
</dbReference>
<keyword evidence="4" id="KW-1185">Reference proteome</keyword>